<protein>
    <submittedName>
        <fullName evidence="2">RimJ/RimL family protein N-acetyltransferase</fullName>
    </submittedName>
</protein>
<dbReference type="AlphaFoldDB" id="A0A7Y9NQF3"/>
<organism evidence="2 3">
    <name type="scientific">Tunturiibacter lichenicola</name>
    <dbReference type="NCBI Taxonomy" id="2051959"/>
    <lineage>
        <taxon>Bacteria</taxon>
        <taxon>Pseudomonadati</taxon>
        <taxon>Acidobacteriota</taxon>
        <taxon>Terriglobia</taxon>
        <taxon>Terriglobales</taxon>
        <taxon>Acidobacteriaceae</taxon>
        <taxon>Tunturiibacter</taxon>
    </lineage>
</organism>
<evidence type="ECO:0000313" key="3">
    <source>
        <dbReference type="Proteomes" id="UP000534186"/>
    </source>
</evidence>
<evidence type="ECO:0000313" key="2">
    <source>
        <dbReference type="EMBL" id="NYF53671.1"/>
    </source>
</evidence>
<sequence length="186" mass="21944">MPTPILQTPRLLLKPLQLSDAPEVQKIFPHWEIVRQLNAKVPWPFPNDGVHTFYRDTALPAIERGEEWHWMLRFKDDPRQKVIGSICLVRDGDNNRGFWIAREWQGRGLMTETAAEVTRFWFEDLQQPILRIKKARDNAASRAISLRQGMRCIAQTDDDYVSGRLPSEQWELTLEMWRETHPKTQR</sequence>
<feature type="domain" description="N-acetyltransferase" evidence="1">
    <location>
        <begin position="10"/>
        <end position="151"/>
    </location>
</feature>
<gene>
    <name evidence="2" type="ORF">HDF12_004070</name>
</gene>
<dbReference type="GO" id="GO:0016747">
    <property type="term" value="F:acyltransferase activity, transferring groups other than amino-acyl groups"/>
    <property type="evidence" value="ECO:0007669"/>
    <property type="project" value="InterPro"/>
</dbReference>
<dbReference type="EMBL" id="JACCCV010000002">
    <property type="protein sequence ID" value="NYF53671.1"/>
    <property type="molecule type" value="Genomic_DNA"/>
</dbReference>
<keyword evidence="2" id="KW-0808">Transferase</keyword>
<evidence type="ECO:0000259" key="1">
    <source>
        <dbReference type="Pfam" id="PF13302"/>
    </source>
</evidence>
<reference evidence="2 3" key="1">
    <citation type="submission" date="2020-07" db="EMBL/GenBank/DDBJ databases">
        <title>Genomic Encyclopedia of Type Strains, Phase IV (KMG-V): Genome sequencing to study the core and pangenomes of soil and plant-associated prokaryotes.</title>
        <authorList>
            <person name="Whitman W."/>
        </authorList>
    </citation>
    <scope>NUCLEOTIDE SEQUENCE [LARGE SCALE GENOMIC DNA]</scope>
    <source>
        <strain evidence="2 3">M8UP30</strain>
    </source>
</reference>
<dbReference type="InterPro" id="IPR000182">
    <property type="entry name" value="GNAT_dom"/>
</dbReference>
<proteinExistence type="predicted"/>
<dbReference type="Pfam" id="PF13302">
    <property type="entry name" value="Acetyltransf_3"/>
    <property type="match status" value="1"/>
</dbReference>
<dbReference type="Proteomes" id="UP000534186">
    <property type="component" value="Unassembled WGS sequence"/>
</dbReference>
<dbReference type="SUPFAM" id="SSF55729">
    <property type="entry name" value="Acyl-CoA N-acyltransferases (Nat)"/>
    <property type="match status" value="1"/>
</dbReference>
<dbReference type="PANTHER" id="PTHR43792:SF16">
    <property type="entry name" value="N-ACETYLTRANSFERASE DOMAIN-CONTAINING PROTEIN"/>
    <property type="match status" value="1"/>
</dbReference>
<accession>A0A7Y9NQF3</accession>
<dbReference type="PANTHER" id="PTHR43792">
    <property type="entry name" value="GNAT FAMILY, PUTATIVE (AFU_ORTHOLOGUE AFUA_3G00765)-RELATED-RELATED"/>
    <property type="match status" value="1"/>
</dbReference>
<comment type="caution">
    <text evidence="2">The sequence shown here is derived from an EMBL/GenBank/DDBJ whole genome shotgun (WGS) entry which is preliminary data.</text>
</comment>
<dbReference type="Gene3D" id="3.40.630.30">
    <property type="match status" value="1"/>
</dbReference>
<dbReference type="InterPro" id="IPR051531">
    <property type="entry name" value="N-acetyltransferase"/>
</dbReference>
<dbReference type="InterPro" id="IPR016181">
    <property type="entry name" value="Acyl_CoA_acyltransferase"/>
</dbReference>
<name>A0A7Y9NQF3_9BACT</name>